<dbReference type="InterPro" id="IPR001296">
    <property type="entry name" value="Glyco_trans_1"/>
</dbReference>
<dbReference type="Pfam" id="PF00534">
    <property type="entry name" value="Glycos_transf_1"/>
    <property type="match status" value="1"/>
</dbReference>
<dbReference type="InterPro" id="IPR050194">
    <property type="entry name" value="Glycosyltransferase_grp1"/>
</dbReference>
<protein>
    <submittedName>
        <fullName evidence="2">Glycosyltransferase family 4 protein</fullName>
        <ecNumber evidence="2">2.4.-.-</ecNumber>
    </submittedName>
</protein>
<accession>A0ABW0S7K0</accession>
<evidence type="ECO:0000259" key="1">
    <source>
        <dbReference type="Pfam" id="PF00534"/>
    </source>
</evidence>
<evidence type="ECO:0000313" key="2">
    <source>
        <dbReference type="EMBL" id="MFC5564874.1"/>
    </source>
</evidence>
<dbReference type="Gene3D" id="3.40.50.2000">
    <property type="entry name" value="Glycogen Phosphorylase B"/>
    <property type="match status" value="2"/>
</dbReference>
<dbReference type="CDD" id="cd03801">
    <property type="entry name" value="GT4_PimA-like"/>
    <property type="match status" value="1"/>
</dbReference>
<dbReference type="RefSeq" id="WP_209837310.1">
    <property type="nucleotide sequence ID" value="NZ_JAGGJP010000001.1"/>
</dbReference>
<dbReference type="EMBL" id="JBHSNA010000001">
    <property type="protein sequence ID" value="MFC5564874.1"/>
    <property type="molecule type" value="Genomic_DNA"/>
</dbReference>
<dbReference type="PANTHER" id="PTHR45947">
    <property type="entry name" value="SULFOQUINOVOSYL TRANSFERASE SQD2"/>
    <property type="match status" value="1"/>
</dbReference>
<keyword evidence="3" id="KW-1185">Reference proteome</keyword>
<comment type="caution">
    <text evidence="2">The sequence shown here is derived from an EMBL/GenBank/DDBJ whole genome shotgun (WGS) entry which is preliminary data.</text>
</comment>
<dbReference type="Proteomes" id="UP001596056">
    <property type="component" value="Unassembled WGS sequence"/>
</dbReference>
<reference evidence="3" key="1">
    <citation type="journal article" date="2019" name="Int. J. Syst. Evol. Microbiol.">
        <title>The Global Catalogue of Microorganisms (GCM) 10K type strain sequencing project: providing services to taxonomists for standard genome sequencing and annotation.</title>
        <authorList>
            <consortium name="The Broad Institute Genomics Platform"/>
            <consortium name="The Broad Institute Genome Sequencing Center for Infectious Disease"/>
            <person name="Wu L."/>
            <person name="Ma J."/>
        </authorList>
    </citation>
    <scope>NUCLEOTIDE SEQUENCE [LARGE SCALE GENOMIC DNA]</scope>
    <source>
        <strain evidence="3">KACC 11588</strain>
    </source>
</reference>
<dbReference type="EC" id="2.4.-.-" evidence="2"/>
<keyword evidence="2" id="KW-0808">Transferase</keyword>
<evidence type="ECO:0000313" key="3">
    <source>
        <dbReference type="Proteomes" id="UP001596056"/>
    </source>
</evidence>
<name>A0ABW0S7K0_9RHOB</name>
<sequence length="361" mass="39426">MRNLRDVGRVEVVAPCFKRRLSGVTSTVFRLVPVQARDMEVAVAGPAVPEGIPQVRLRDLVLMPRRGPGGPRVWHARRNFEMLGGLALRTLGKDLRLVFTSASQRRHTRFTKWLIRRMDAVVSTSAKTAAYLERPSVVVHHGIDAEAFRPVADRAALRVALGLPAEGPLVGCFGRIRAQKGTDLFVEAMIAVLRDRPDGGAILLGRATREHRDFQRDLEAKVAAAGLAGRIRFLGEAPVGEMARWYGALDLFVAPQRWEGFGVTPIEAMACGVPVVATRVGAFEEQVVDGATGLLIPAELEAMTEAVREALADPARLARWGEAARARVVAEFRLEDEAARLNALYRELLERGRLADGAVVG</sequence>
<dbReference type="SUPFAM" id="SSF53756">
    <property type="entry name" value="UDP-Glycosyltransferase/glycogen phosphorylase"/>
    <property type="match status" value="1"/>
</dbReference>
<dbReference type="PANTHER" id="PTHR45947:SF3">
    <property type="entry name" value="SULFOQUINOVOSYL TRANSFERASE SQD2"/>
    <property type="match status" value="1"/>
</dbReference>
<keyword evidence="2" id="KW-0328">Glycosyltransferase</keyword>
<organism evidence="2 3">
    <name type="scientific">Rubellimicrobium aerolatum</name>
    <dbReference type="NCBI Taxonomy" id="490979"/>
    <lineage>
        <taxon>Bacteria</taxon>
        <taxon>Pseudomonadati</taxon>
        <taxon>Pseudomonadota</taxon>
        <taxon>Alphaproteobacteria</taxon>
        <taxon>Rhodobacterales</taxon>
        <taxon>Roseobacteraceae</taxon>
        <taxon>Rubellimicrobium</taxon>
    </lineage>
</organism>
<dbReference type="GO" id="GO:0016757">
    <property type="term" value="F:glycosyltransferase activity"/>
    <property type="evidence" value="ECO:0007669"/>
    <property type="project" value="UniProtKB-KW"/>
</dbReference>
<gene>
    <name evidence="2" type="ORF">ACFPOC_00365</name>
</gene>
<proteinExistence type="predicted"/>
<feature type="domain" description="Glycosyl transferase family 1" evidence="1">
    <location>
        <begin position="154"/>
        <end position="326"/>
    </location>
</feature>